<evidence type="ECO:0000313" key="11">
    <source>
        <dbReference type="EMBL" id="AOV17059.1"/>
    </source>
</evidence>
<feature type="transmembrane region" description="Helical" evidence="7">
    <location>
        <begin position="6"/>
        <end position="26"/>
    </location>
</feature>
<evidence type="ECO:0000259" key="8">
    <source>
        <dbReference type="Pfam" id="PF00924"/>
    </source>
</evidence>
<dbReference type="InterPro" id="IPR006686">
    <property type="entry name" value="MscS_channel_CS"/>
</dbReference>
<dbReference type="Proteomes" id="UP000095342">
    <property type="component" value="Chromosome"/>
</dbReference>
<dbReference type="InterPro" id="IPR011014">
    <property type="entry name" value="MscS_channel_TM-2"/>
</dbReference>
<dbReference type="Pfam" id="PF21082">
    <property type="entry name" value="MS_channel_3rd"/>
    <property type="match status" value="1"/>
</dbReference>
<dbReference type="GO" id="GO:0008381">
    <property type="term" value="F:mechanosensitive monoatomic ion channel activity"/>
    <property type="evidence" value="ECO:0007669"/>
    <property type="project" value="UniProtKB-ARBA"/>
</dbReference>
<dbReference type="InterPro" id="IPR010920">
    <property type="entry name" value="LSM_dom_sf"/>
</dbReference>
<evidence type="ECO:0000256" key="4">
    <source>
        <dbReference type="ARBA" id="ARBA00022692"/>
    </source>
</evidence>
<dbReference type="InterPro" id="IPR045042">
    <property type="entry name" value="YnaI-like"/>
</dbReference>
<reference evidence="11 12" key="1">
    <citation type="submission" date="2016-09" db="EMBL/GenBank/DDBJ databases">
        <title>Acidihalobacter prosperus V6 (DSM14174).</title>
        <authorList>
            <person name="Khaleque H.N."/>
            <person name="Ramsay J.P."/>
            <person name="Murphy R.J.T."/>
            <person name="Kaksonen A.H."/>
            <person name="Boxall N.J."/>
            <person name="Watkin E.L.J."/>
        </authorList>
    </citation>
    <scope>NUCLEOTIDE SEQUENCE [LARGE SCALE GENOMIC DNA]</scope>
    <source>
        <strain evidence="11 12">V6</strain>
    </source>
</reference>
<dbReference type="PANTHER" id="PTHR43634:SF2">
    <property type="entry name" value="LOW CONDUCTANCE MECHANOSENSITIVE CHANNEL YNAI"/>
    <property type="match status" value="1"/>
</dbReference>
<feature type="domain" description="Mechanosensitive ion channel transmembrane helices 2/3" evidence="10">
    <location>
        <begin position="129"/>
        <end position="169"/>
    </location>
</feature>
<dbReference type="EMBL" id="CP017448">
    <property type="protein sequence ID" value="AOV17059.1"/>
    <property type="molecule type" value="Genomic_DNA"/>
</dbReference>
<dbReference type="PROSITE" id="PS01246">
    <property type="entry name" value="UPF0003"/>
    <property type="match status" value="1"/>
</dbReference>
<keyword evidence="5 7" id="KW-1133">Transmembrane helix</keyword>
<evidence type="ECO:0000256" key="3">
    <source>
        <dbReference type="ARBA" id="ARBA00022475"/>
    </source>
</evidence>
<evidence type="ECO:0000256" key="6">
    <source>
        <dbReference type="ARBA" id="ARBA00023136"/>
    </source>
</evidence>
<dbReference type="AlphaFoldDB" id="A0A1D8K7W0"/>
<feature type="domain" description="Mechanosensitive ion channel MscS C-terminal" evidence="9">
    <location>
        <begin position="249"/>
        <end position="332"/>
    </location>
</feature>
<gene>
    <name evidence="11" type="ORF">BJI67_08310</name>
</gene>
<comment type="subcellular location">
    <subcellularLocation>
        <location evidence="1">Cell membrane</location>
        <topology evidence="1">Multi-pass membrane protein</topology>
    </subcellularLocation>
</comment>
<dbReference type="PANTHER" id="PTHR43634">
    <property type="entry name" value="OW CONDUCTANCE MECHANOSENSITIVE CHANNEL"/>
    <property type="match status" value="1"/>
</dbReference>
<proteinExistence type="inferred from homology"/>
<dbReference type="SUPFAM" id="SSF82689">
    <property type="entry name" value="Mechanosensitive channel protein MscS (YggB), C-terminal domain"/>
    <property type="match status" value="1"/>
</dbReference>
<feature type="transmembrane region" description="Helical" evidence="7">
    <location>
        <begin position="74"/>
        <end position="97"/>
    </location>
</feature>
<sequence length="353" mass="39009">MTGWMLEVFLVVCAAAAANMVLARILERLGRQTARTRNVWDDALIEAARRPLRLLIWVVGIGFAGEIIRHDTGAALFSAVPALRTLGVIGALVWFVVRLISELETSLVAERQARGESIDLTTAKALARLLRVSVLITGSLIALQSLGFSISGVLAFGGIGGIAIGFAAKDILANFFGGLMLYLDRPFAVGDWISSPDRDIEGTVEDIGWRLTRIRRFDKRPVYVPNSMFASMAVVNPSRMTHRRIYETVGIRYDDLAVLGRIVQAVETMLRARQDIDTEQTLMVYFNGFRDSSCDFMIYCFTRTTQWAEYLAVRQAVMLEIAEIVERYGAEIAFPTRTLHIAGPVAMQAGEGA</sequence>
<dbReference type="KEGG" id="aaeo:BJI67_08310"/>
<dbReference type="Pfam" id="PF21088">
    <property type="entry name" value="MS_channel_1st"/>
    <property type="match status" value="1"/>
</dbReference>
<feature type="transmembrane region" description="Helical" evidence="7">
    <location>
        <begin position="52"/>
        <end position="68"/>
    </location>
</feature>
<evidence type="ECO:0000256" key="1">
    <source>
        <dbReference type="ARBA" id="ARBA00004651"/>
    </source>
</evidence>
<dbReference type="Gene3D" id="2.30.30.60">
    <property type="match status" value="1"/>
</dbReference>
<keyword evidence="6 7" id="KW-0472">Membrane</keyword>
<dbReference type="InterPro" id="IPR049278">
    <property type="entry name" value="MS_channel_C"/>
</dbReference>
<dbReference type="InterPro" id="IPR023408">
    <property type="entry name" value="MscS_beta-dom_sf"/>
</dbReference>
<evidence type="ECO:0000313" key="12">
    <source>
        <dbReference type="Proteomes" id="UP000095342"/>
    </source>
</evidence>
<keyword evidence="4 7" id="KW-0812">Transmembrane</keyword>
<evidence type="ECO:0000256" key="2">
    <source>
        <dbReference type="ARBA" id="ARBA00008017"/>
    </source>
</evidence>
<protein>
    <submittedName>
        <fullName evidence="11">Mechanosensitive ion channel protein MscS</fullName>
    </submittedName>
</protein>
<dbReference type="Gene3D" id="1.10.287.1260">
    <property type="match status" value="1"/>
</dbReference>
<dbReference type="InterPro" id="IPR049142">
    <property type="entry name" value="MS_channel_1st"/>
</dbReference>
<dbReference type="SUPFAM" id="SSF82861">
    <property type="entry name" value="Mechanosensitive channel protein MscS (YggB), transmembrane region"/>
    <property type="match status" value="1"/>
</dbReference>
<dbReference type="GO" id="GO:0005886">
    <property type="term" value="C:plasma membrane"/>
    <property type="evidence" value="ECO:0007669"/>
    <property type="project" value="UniProtKB-SubCell"/>
</dbReference>
<evidence type="ECO:0000259" key="9">
    <source>
        <dbReference type="Pfam" id="PF21082"/>
    </source>
</evidence>
<dbReference type="InterPro" id="IPR011066">
    <property type="entry name" value="MscS_channel_C_sf"/>
</dbReference>
<dbReference type="InterPro" id="IPR006685">
    <property type="entry name" value="MscS_channel_2nd"/>
</dbReference>
<comment type="similarity">
    <text evidence="2">Belongs to the MscS (TC 1.A.23) family.</text>
</comment>
<dbReference type="Pfam" id="PF00924">
    <property type="entry name" value="MS_channel_2nd"/>
    <property type="match status" value="1"/>
</dbReference>
<keyword evidence="3" id="KW-1003">Cell membrane</keyword>
<keyword evidence="12" id="KW-1185">Reference proteome</keyword>
<organism evidence="11 12">
    <name type="scientific">Acidihalobacter aeolianus</name>
    <dbReference type="NCBI Taxonomy" id="2792603"/>
    <lineage>
        <taxon>Bacteria</taxon>
        <taxon>Pseudomonadati</taxon>
        <taxon>Pseudomonadota</taxon>
        <taxon>Gammaproteobacteria</taxon>
        <taxon>Chromatiales</taxon>
        <taxon>Ectothiorhodospiraceae</taxon>
        <taxon>Acidihalobacter</taxon>
    </lineage>
</organism>
<evidence type="ECO:0000259" key="10">
    <source>
        <dbReference type="Pfam" id="PF21088"/>
    </source>
</evidence>
<evidence type="ECO:0000256" key="5">
    <source>
        <dbReference type="ARBA" id="ARBA00022989"/>
    </source>
</evidence>
<accession>A0A1D8K7W0</accession>
<name>A0A1D8K7W0_9GAMM</name>
<dbReference type="SUPFAM" id="SSF50182">
    <property type="entry name" value="Sm-like ribonucleoproteins"/>
    <property type="match status" value="1"/>
</dbReference>
<dbReference type="Gene3D" id="3.30.70.100">
    <property type="match status" value="1"/>
</dbReference>
<feature type="domain" description="Mechanosensitive ion channel MscS" evidence="8">
    <location>
        <begin position="170"/>
        <end position="239"/>
    </location>
</feature>
<evidence type="ECO:0000256" key="7">
    <source>
        <dbReference type="SAM" id="Phobius"/>
    </source>
</evidence>